<dbReference type="InterPro" id="IPR001509">
    <property type="entry name" value="Epimerase_deHydtase"/>
</dbReference>
<evidence type="ECO:0000313" key="3">
    <source>
        <dbReference type="EMBL" id="NMC62719.1"/>
    </source>
</evidence>
<dbReference type="SUPFAM" id="SSF51735">
    <property type="entry name" value="NAD(P)-binding Rossmann-fold domains"/>
    <property type="match status" value="1"/>
</dbReference>
<dbReference type="EMBL" id="JAAZON010000261">
    <property type="protein sequence ID" value="NMC62719.1"/>
    <property type="molecule type" value="Genomic_DNA"/>
</dbReference>
<organism evidence="3 4">
    <name type="scientific">SAR324 cluster bacterium</name>
    <dbReference type="NCBI Taxonomy" id="2024889"/>
    <lineage>
        <taxon>Bacteria</taxon>
        <taxon>Deltaproteobacteria</taxon>
        <taxon>SAR324 cluster</taxon>
    </lineage>
</organism>
<comment type="similarity">
    <text evidence="1">Belongs to the NAD(P)-dependent epimerase/dehydratase family.</text>
</comment>
<proteinExistence type="inferred from homology"/>
<dbReference type="Gene3D" id="3.40.50.720">
    <property type="entry name" value="NAD(P)-binding Rossmann-like Domain"/>
    <property type="match status" value="1"/>
</dbReference>
<dbReference type="PANTHER" id="PTHR43000">
    <property type="entry name" value="DTDP-D-GLUCOSE 4,6-DEHYDRATASE-RELATED"/>
    <property type="match status" value="1"/>
</dbReference>
<evidence type="ECO:0000256" key="1">
    <source>
        <dbReference type="ARBA" id="ARBA00007637"/>
    </source>
</evidence>
<gene>
    <name evidence="3" type="ORF">GYA55_06060</name>
</gene>
<dbReference type="Pfam" id="PF01370">
    <property type="entry name" value="Epimerase"/>
    <property type="match status" value="1"/>
</dbReference>
<evidence type="ECO:0000259" key="2">
    <source>
        <dbReference type="Pfam" id="PF01370"/>
    </source>
</evidence>
<dbReference type="InterPro" id="IPR036291">
    <property type="entry name" value="NAD(P)-bd_dom_sf"/>
</dbReference>
<dbReference type="Proteomes" id="UP000524246">
    <property type="component" value="Unassembled WGS sequence"/>
</dbReference>
<protein>
    <submittedName>
        <fullName evidence="3">NAD(P)-dependent oxidoreductase</fullName>
    </submittedName>
</protein>
<sequence length="347" mass="38710">MIYTLPEDDLGHILRYCTALWKELKHERIFISGGTGFFGSWLLESFLFANKILGLNSGATILTRDPKAYQERFPNIAGNPSVRLIKGDIRNFAFPPGNYSFIVHAANETLGQIKNPDPEKEQFDIITKGTEHILDFASKCGCKKLLFTSSGAVYGRQPLNVLHIPEDFTPKDESDLTSYGKCKIIAENMCCSEAITHEFEVKIARCFCFIGPYLQLTAQLAAGNFIKNALVGEPIIINGDGTPLRSYLYASDLAIWLWTILLNGANCRPYNVGSEEVVSIFDLAKAIAKSADKDLAIQIRGYSTPHTAPERYVPETERARNELGLLQRVTFTEAIEKSLRWFSKAGI</sequence>
<accession>A0A7X9FR34</accession>
<reference evidence="3 4" key="1">
    <citation type="journal article" date="2020" name="Biotechnol. Biofuels">
        <title>New insights from the biogas microbiome by comprehensive genome-resolved metagenomics of nearly 1600 species originating from multiple anaerobic digesters.</title>
        <authorList>
            <person name="Campanaro S."/>
            <person name="Treu L."/>
            <person name="Rodriguez-R L.M."/>
            <person name="Kovalovszki A."/>
            <person name="Ziels R.M."/>
            <person name="Maus I."/>
            <person name="Zhu X."/>
            <person name="Kougias P.G."/>
            <person name="Basile A."/>
            <person name="Luo G."/>
            <person name="Schluter A."/>
            <person name="Konstantinidis K.T."/>
            <person name="Angelidaki I."/>
        </authorList>
    </citation>
    <scope>NUCLEOTIDE SEQUENCE [LARGE SCALE GENOMIC DNA]</scope>
    <source>
        <strain evidence="3">AS27yjCOA_65</strain>
    </source>
</reference>
<dbReference type="AlphaFoldDB" id="A0A7X9FR34"/>
<feature type="domain" description="NAD-dependent epimerase/dehydratase" evidence="2">
    <location>
        <begin position="29"/>
        <end position="273"/>
    </location>
</feature>
<comment type="caution">
    <text evidence="3">The sequence shown here is derived from an EMBL/GenBank/DDBJ whole genome shotgun (WGS) entry which is preliminary data.</text>
</comment>
<name>A0A7X9FR34_9DELT</name>
<evidence type="ECO:0000313" key="4">
    <source>
        <dbReference type="Proteomes" id="UP000524246"/>
    </source>
</evidence>